<reference evidence="1" key="1">
    <citation type="submission" date="2021-03" db="EMBL/GenBank/DDBJ databases">
        <title>Draft genome sequence of rust myrtle Austropuccinia psidii MF-1, a brazilian biotype.</title>
        <authorList>
            <person name="Quecine M.C."/>
            <person name="Pachon D.M.R."/>
            <person name="Bonatelli M.L."/>
            <person name="Correr F.H."/>
            <person name="Franceschini L.M."/>
            <person name="Leite T.F."/>
            <person name="Margarido G.R.A."/>
            <person name="Almeida C.A."/>
            <person name="Ferrarezi J.A."/>
            <person name="Labate C.A."/>
        </authorList>
    </citation>
    <scope>NUCLEOTIDE SEQUENCE</scope>
    <source>
        <strain evidence="1">MF-1</strain>
    </source>
</reference>
<evidence type="ECO:0008006" key="3">
    <source>
        <dbReference type="Google" id="ProtNLM"/>
    </source>
</evidence>
<dbReference type="AlphaFoldDB" id="A0A9Q3BCR5"/>
<dbReference type="EMBL" id="AVOT02000381">
    <property type="protein sequence ID" value="MBW0462591.1"/>
    <property type="molecule type" value="Genomic_DNA"/>
</dbReference>
<gene>
    <name evidence="1" type="ORF">O181_002306</name>
</gene>
<dbReference type="Proteomes" id="UP000765509">
    <property type="component" value="Unassembled WGS sequence"/>
</dbReference>
<dbReference type="PANTHER" id="PTHR11439">
    <property type="entry name" value="GAG-POL-RELATED RETROTRANSPOSON"/>
    <property type="match status" value="1"/>
</dbReference>
<proteinExistence type="predicted"/>
<protein>
    <recommendedName>
        <fullName evidence="3">Copia protein</fullName>
    </recommendedName>
</protein>
<comment type="caution">
    <text evidence="1">The sequence shown here is derived from an EMBL/GenBank/DDBJ whole genome shotgun (WGS) entry which is preliminary data.</text>
</comment>
<name>A0A9Q3BCR5_9BASI</name>
<dbReference type="CDD" id="cd09272">
    <property type="entry name" value="RNase_HI_RT_Ty1"/>
    <property type="match status" value="1"/>
</dbReference>
<evidence type="ECO:0000313" key="2">
    <source>
        <dbReference type="Proteomes" id="UP000765509"/>
    </source>
</evidence>
<evidence type="ECO:0000313" key="1">
    <source>
        <dbReference type="EMBL" id="MBW0462591.1"/>
    </source>
</evidence>
<keyword evidence="2" id="KW-1185">Reference proteome</keyword>
<dbReference type="PANTHER" id="PTHR11439:SF515">
    <property type="entry name" value="GAG-POL POLYPROTEIN"/>
    <property type="match status" value="1"/>
</dbReference>
<organism evidence="1 2">
    <name type="scientific">Austropuccinia psidii MF-1</name>
    <dbReference type="NCBI Taxonomy" id="1389203"/>
    <lineage>
        <taxon>Eukaryota</taxon>
        <taxon>Fungi</taxon>
        <taxon>Dikarya</taxon>
        <taxon>Basidiomycota</taxon>
        <taxon>Pucciniomycotina</taxon>
        <taxon>Pucciniomycetes</taxon>
        <taxon>Pucciniales</taxon>
        <taxon>Sphaerophragmiaceae</taxon>
        <taxon>Austropuccinia</taxon>
    </lineage>
</organism>
<accession>A0A9Q3BCR5</accession>
<sequence length="116" mass="13207">MGSPVAWNSKRQTCVALSTCQAEYMEMSFAARAGMCISQSITPITRRITPTLLLDNQLAVKITNDSGSRKNSRHIKCKFHLINEMIVNKEVTIKWITSREQKVDIFTKKQAKVKVY</sequence>